<name>A0A5C5WF52_9BACT</name>
<dbReference type="GO" id="GO:0046210">
    <property type="term" value="P:nitric oxide catabolic process"/>
    <property type="evidence" value="ECO:0007669"/>
    <property type="project" value="TreeGrafter"/>
</dbReference>
<dbReference type="PRINTS" id="PR00188">
    <property type="entry name" value="PLANTGLOBIN"/>
</dbReference>
<dbReference type="GO" id="GO:0020037">
    <property type="term" value="F:heme binding"/>
    <property type="evidence" value="ECO:0007669"/>
    <property type="project" value="InterPro"/>
</dbReference>
<reference evidence="3 4" key="1">
    <citation type="submission" date="2019-02" db="EMBL/GenBank/DDBJ databases">
        <title>Deep-cultivation of Planctomycetes and their phenomic and genomic characterization uncovers novel biology.</title>
        <authorList>
            <person name="Wiegand S."/>
            <person name="Jogler M."/>
            <person name="Boedeker C."/>
            <person name="Pinto D."/>
            <person name="Vollmers J."/>
            <person name="Rivas-Marin E."/>
            <person name="Kohn T."/>
            <person name="Peeters S.H."/>
            <person name="Heuer A."/>
            <person name="Rast P."/>
            <person name="Oberbeckmann S."/>
            <person name="Bunk B."/>
            <person name="Jeske O."/>
            <person name="Meyerdierks A."/>
            <person name="Storesund J.E."/>
            <person name="Kallscheuer N."/>
            <person name="Luecker S."/>
            <person name="Lage O.M."/>
            <person name="Pohl T."/>
            <person name="Merkel B.J."/>
            <person name="Hornburger P."/>
            <person name="Mueller R.-W."/>
            <person name="Bruemmer F."/>
            <person name="Labrenz M."/>
            <person name="Spormann A.M."/>
            <person name="Op Den Camp H."/>
            <person name="Overmann J."/>
            <person name="Amann R."/>
            <person name="Jetten M.S.M."/>
            <person name="Mascher T."/>
            <person name="Medema M.H."/>
            <person name="Devos D.P."/>
            <person name="Kaster A.-K."/>
            <person name="Ovreas L."/>
            <person name="Rohde M."/>
            <person name="Galperin M.Y."/>
            <person name="Jogler C."/>
        </authorList>
    </citation>
    <scope>NUCLEOTIDE SEQUENCE [LARGE SCALE GENOMIC DNA]</scope>
    <source>
        <strain evidence="3 4">Pla111</strain>
    </source>
</reference>
<gene>
    <name evidence="3" type="primary">hmp_1</name>
    <name evidence="3" type="ORF">Pla111_04680</name>
</gene>
<dbReference type="Gene3D" id="1.10.490.10">
    <property type="entry name" value="Globins"/>
    <property type="match status" value="1"/>
</dbReference>
<sequence>MTPHQIKLVQTSWKQLEPIADTAVRLFYRRVFEIAPVMRSLFKTSVSEQGDKLVQTLDAAVSGLNHPETFAPIVEAFSSHQDLYGVEADRYELVSEALLWTFQQCLGTAFTVETEAAWAEAYDSLAGEMISDGALPCGRRELVG</sequence>
<dbReference type="GO" id="GO:0005344">
    <property type="term" value="F:oxygen carrier activity"/>
    <property type="evidence" value="ECO:0007669"/>
    <property type="project" value="UniProtKB-KW"/>
</dbReference>
<dbReference type="OrthoDB" id="9801223at2"/>
<proteinExistence type="inferred from homology"/>
<accession>A0A5C5WF52</accession>
<dbReference type="EC" id="1.14.12.17" evidence="3"/>
<dbReference type="Proteomes" id="UP000318995">
    <property type="component" value="Unassembled WGS sequence"/>
</dbReference>
<evidence type="ECO:0000256" key="1">
    <source>
        <dbReference type="RuleBase" id="RU000356"/>
    </source>
</evidence>
<dbReference type="GO" id="GO:0071949">
    <property type="term" value="F:FAD binding"/>
    <property type="evidence" value="ECO:0007669"/>
    <property type="project" value="TreeGrafter"/>
</dbReference>
<keyword evidence="1" id="KW-0561">Oxygen transport</keyword>
<evidence type="ECO:0000313" key="3">
    <source>
        <dbReference type="EMBL" id="TWT48693.1"/>
    </source>
</evidence>
<feature type="domain" description="Globin" evidence="2">
    <location>
        <begin position="1"/>
        <end position="134"/>
    </location>
</feature>
<dbReference type="RefSeq" id="WP_146570960.1">
    <property type="nucleotide sequence ID" value="NZ_SJPH01000001.1"/>
</dbReference>
<evidence type="ECO:0000313" key="4">
    <source>
        <dbReference type="Proteomes" id="UP000318995"/>
    </source>
</evidence>
<dbReference type="PROSITE" id="PS01033">
    <property type="entry name" value="GLOBIN"/>
    <property type="match status" value="1"/>
</dbReference>
<keyword evidence="1" id="KW-0408">Iron</keyword>
<organism evidence="3 4">
    <name type="scientific">Botrimarina hoheduenensis</name>
    <dbReference type="NCBI Taxonomy" id="2528000"/>
    <lineage>
        <taxon>Bacteria</taxon>
        <taxon>Pseudomonadati</taxon>
        <taxon>Planctomycetota</taxon>
        <taxon>Planctomycetia</taxon>
        <taxon>Pirellulales</taxon>
        <taxon>Lacipirellulaceae</taxon>
        <taxon>Botrimarina</taxon>
    </lineage>
</organism>
<dbReference type="EMBL" id="SJPH01000001">
    <property type="protein sequence ID" value="TWT48693.1"/>
    <property type="molecule type" value="Genomic_DNA"/>
</dbReference>
<comment type="similarity">
    <text evidence="1">Belongs to the globin family.</text>
</comment>
<dbReference type="GO" id="GO:0008941">
    <property type="term" value="F:nitric oxide dioxygenase NAD(P)H activity"/>
    <property type="evidence" value="ECO:0007669"/>
    <property type="project" value="UniProtKB-EC"/>
</dbReference>
<dbReference type="GO" id="GO:0071500">
    <property type="term" value="P:cellular response to nitrosative stress"/>
    <property type="evidence" value="ECO:0007669"/>
    <property type="project" value="TreeGrafter"/>
</dbReference>
<comment type="caution">
    <text evidence="3">The sequence shown here is derived from an EMBL/GenBank/DDBJ whole genome shotgun (WGS) entry which is preliminary data.</text>
</comment>
<evidence type="ECO:0000259" key="2">
    <source>
        <dbReference type="PROSITE" id="PS01033"/>
    </source>
</evidence>
<keyword evidence="3" id="KW-0560">Oxidoreductase</keyword>
<keyword evidence="4" id="KW-1185">Reference proteome</keyword>
<dbReference type="InterPro" id="IPR012292">
    <property type="entry name" value="Globin/Proto"/>
</dbReference>
<dbReference type="PANTHER" id="PTHR43396">
    <property type="entry name" value="FLAVOHEMOPROTEIN"/>
    <property type="match status" value="1"/>
</dbReference>
<dbReference type="InterPro" id="IPR000971">
    <property type="entry name" value="Globin"/>
</dbReference>
<dbReference type="SUPFAM" id="SSF46458">
    <property type="entry name" value="Globin-like"/>
    <property type="match status" value="1"/>
</dbReference>
<dbReference type="Pfam" id="PF00042">
    <property type="entry name" value="Globin"/>
    <property type="match status" value="1"/>
</dbReference>
<dbReference type="AlphaFoldDB" id="A0A5C5WF52"/>
<protein>
    <submittedName>
        <fullName evidence="3">Flavohemoprotein</fullName>
        <ecNumber evidence="3">1.14.12.17</ecNumber>
    </submittedName>
</protein>
<keyword evidence="1" id="KW-0813">Transport</keyword>
<dbReference type="GO" id="GO:0019825">
    <property type="term" value="F:oxygen binding"/>
    <property type="evidence" value="ECO:0007669"/>
    <property type="project" value="InterPro"/>
</dbReference>
<dbReference type="PANTHER" id="PTHR43396:SF6">
    <property type="entry name" value="ABL201WP"/>
    <property type="match status" value="1"/>
</dbReference>
<keyword evidence="1" id="KW-0479">Metal-binding</keyword>
<dbReference type="InterPro" id="IPR009050">
    <property type="entry name" value="Globin-like_sf"/>
</dbReference>
<keyword evidence="1" id="KW-0349">Heme</keyword>